<evidence type="ECO:0000313" key="3">
    <source>
        <dbReference type="Proteomes" id="UP001046870"/>
    </source>
</evidence>
<dbReference type="PANTHER" id="PTHR16155:SF20">
    <property type="entry name" value="STERILE ALPHA MOTIF DOMAIN-CONTAINING PROTEIN 9-LIKE"/>
    <property type="match status" value="1"/>
</dbReference>
<feature type="domain" description="SAM" evidence="1">
    <location>
        <begin position="26"/>
        <end position="72"/>
    </location>
</feature>
<dbReference type="Pfam" id="PF00536">
    <property type="entry name" value="SAM_1"/>
    <property type="match status" value="1"/>
</dbReference>
<gene>
    <name evidence="2" type="ORF">MATL_G00150960</name>
</gene>
<comment type="caution">
    <text evidence="2">The sequence shown here is derived from an EMBL/GenBank/DDBJ whole genome shotgun (WGS) entry which is preliminary data.</text>
</comment>
<dbReference type="Gene3D" id="1.10.150.50">
    <property type="entry name" value="Transcription Factor, Ets-1"/>
    <property type="match status" value="1"/>
</dbReference>
<evidence type="ECO:0000259" key="1">
    <source>
        <dbReference type="PROSITE" id="PS50105"/>
    </source>
</evidence>
<dbReference type="OrthoDB" id="2337140at2759"/>
<dbReference type="PANTHER" id="PTHR16155">
    <property type="entry name" value="DED DOMAIN-CONTAINING PROTEIN"/>
    <property type="match status" value="1"/>
</dbReference>
<dbReference type="PROSITE" id="PS50105">
    <property type="entry name" value="SAM_DOMAIN"/>
    <property type="match status" value="1"/>
</dbReference>
<organism evidence="2 3">
    <name type="scientific">Megalops atlanticus</name>
    <name type="common">Tarpon</name>
    <name type="synonym">Clupea gigantea</name>
    <dbReference type="NCBI Taxonomy" id="7932"/>
    <lineage>
        <taxon>Eukaryota</taxon>
        <taxon>Metazoa</taxon>
        <taxon>Chordata</taxon>
        <taxon>Craniata</taxon>
        <taxon>Vertebrata</taxon>
        <taxon>Euteleostomi</taxon>
        <taxon>Actinopterygii</taxon>
        <taxon>Neopterygii</taxon>
        <taxon>Teleostei</taxon>
        <taxon>Elopiformes</taxon>
        <taxon>Megalopidae</taxon>
        <taxon>Megalops</taxon>
    </lineage>
</organism>
<sequence>MAEQNLAEIEEMSIGQHELPAEIENWTKDHVKEWALKENLVESADANLLYEQEISGASLLLLDKSDLREMGIKLGPAKLILNKRDELVQLKKDQKGSQGHQSSRLCKPYPFHRFHDAYSSLYE</sequence>
<proteinExistence type="predicted"/>
<reference evidence="2" key="1">
    <citation type="submission" date="2021-01" db="EMBL/GenBank/DDBJ databases">
        <authorList>
            <person name="Zahm M."/>
            <person name="Roques C."/>
            <person name="Cabau C."/>
            <person name="Klopp C."/>
            <person name="Donnadieu C."/>
            <person name="Jouanno E."/>
            <person name="Lampietro C."/>
            <person name="Louis A."/>
            <person name="Herpin A."/>
            <person name="Echchiki A."/>
            <person name="Berthelot C."/>
            <person name="Parey E."/>
            <person name="Roest-Crollius H."/>
            <person name="Braasch I."/>
            <person name="Postlethwait J."/>
            <person name="Bobe J."/>
            <person name="Montfort J."/>
            <person name="Bouchez O."/>
            <person name="Begum T."/>
            <person name="Mejri S."/>
            <person name="Adams A."/>
            <person name="Chen W.-J."/>
            <person name="Guiguen Y."/>
        </authorList>
    </citation>
    <scope>NUCLEOTIDE SEQUENCE</scope>
    <source>
        <strain evidence="2">YG-15Mar2019-1</strain>
        <tissue evidence="2">Brain</tissue>
    </source>
</reference>
<accession>A0A9D3T307</accession>
<dbReference type="InterPro" id="IPR001660">
    <property type="entry name" value="SAM"/>
</dbReference>
<keyword evidence="3" id="KW-1185">Reference proteome</keyword>
<dbReference type="GO" id="GO:0005737">
    <property type="term" value="C:cytoplasm"/>
    <property type="evidence" value="ECO:0007669"/>
    <property type="project" value="TreeGrafter"/>
</dbReference>
<dbReference type="SUPFAM" id="SSF47769">
    <property type="entry name" value="SAM/Pointed domain"/>
    <property type="match status" value="1"/>
</dbReference>
<protein>
    <recommendedName>
        <fullName evidence="1">SAM domain-containing protein</fullName>
    </recommendedName>
</protein>
<name>A0A9D3T307_MEGAT</name>
<dbReference type="EMBL" id="JAFDVH010000012">
    <property type="protein sequence ID" value="KAG7467208.1"/>
    <property type="molecule type" value="Genomic_DNA"/>
</dbReference>
<evidence type="ECO:0000313" key="2">
    <source>
        <dbReference type="EMBL" id="KAG7467208.1"/>
    </source>
</evidence>
<dbReference type="Proteomes" id="UP001046870">
    <property type="component" value="Chromosome 12"/>
</dbReference>
<dbReference type="AlphaFoldDB" id="A0A9D3T307"/>
<dbReference type="InterPro" id="IPR013761">
    <property type="entry name" value="SAM/pointed_sf"/>
</dbReference>